<gene>
    <name evidence="2" type="ORF">PROH_15475</name>
</gene>
<dbReference type="AlphaFoldDB" id="A0A0M2PS87"/>
<keyword evidence="3" id="KW-1185">Reference proteome</keyword>
<dbReference type="Pfam" id="PF09376">
    <property type="entry name" value="NurA"/>
    <property type="match status" value="1"/>
</dbReference>
<evidence type="ECO:0000313" key="2">
    <source>
        <dbReference type="EMBL" id="KKI99385.1"/>
    </source>
</evidence>
<protein>
    <submittedName>
        <fullName evidence="2">NurA domain-containing protein</fullName>
    </submittedName>
</protein>
<evidence type="ECO:0000313" key="3">
    <source>
        <dbReference type="Proteomes" id="UP000034681"/>
    </source>
</evidence>
<proteinExistence type="predicted"/>
<comment type="caution">
    <text evidence="2">The sequence shown here is derived from an EMBL/GenBank/DDBJ whole genome shotgun (WGS) entry which is preliminary data.</text>
</comment>
<sequence>MPTRPHQILELLQEKQQEFKRFDQATLQGLQRYRQSLSQFSQLAHHCPEAVVESLAAAPQGIIPSHLVWKNREESLNWVRQRLEGVATFAVDGSQIYPSKDISIPVALVQVGWFENRHEPGGNYEKDVRLDLLTPEDLRDLSGGLADRKVNLRRFQMEVQRLVDYVEEHGGDRRCLVFLDGSLVATFAEAFDPETQQVYTRALVTLLQASETHQVPVVAYVDTSYARDLTQLLHHSFSLPDLPTLHDAQLLSPQMQWGDRSPLLRCQRDILSQHYGSQGDRVGFLYLKVHDGAPARLELPLWIAEAGRLEEVLDWVRGEVIIGSGYPYAIETADQVAVLQASDRQLFYRILQDWAEQADLRLRLSRKMVSKARRRS</sequence>
<name>A0A0M2PS87_PROHO</name>
<feature type="domain" description="NurA" evidence="1">
    <location>
        <begin position="86"/>
        <end position="339"/>
    </location>
</feature>
<dbReference type="eggNOG" id="COG1630">
    <property type="taxonomic scope" value="Bacteria"/>
</dbReference>
<dbReference type="InterPro" id="IPR018977">
    <property type="entry name" value="NurA_domain"/>
</dbReference>
<evidence type="ECO:0000259" key="1">
    <source>
        <dbReference type="SMART" id="SM00933"/>
    </source>
</evidence>
<dbReference type="Proteomes" id="UP000034681">
    <property type="component" value="Unassembled WGS sequence"/>
</dbReference>
<dbReference type="OrthoDB" id="524909at2"/>
<dbReference type="STRING" id="317619.GCA_000332315_02260"/>
<dbReference type="EMBL" id="AJTX02000006">
    <property type="protein sequence ID" value="KKI99385.1"/>
    <property type="molecule type" value="Genomic_DNA"/>
</dbReference>
<organism evidence="2 3">
    <name type="scientific">Prochlorothrix hollandica PCC 9006 = CALU 1027</name>
    <dbReference type="NCBI Taxonomy" id="317619"/>
    <lineage>
        <taxon>Bacteria</taxon>
        <taxon>Bacillati</taxon>
        <taxon>Cyanobacteriota</taxon>
        <taxon>Cyanophyceae</taxon>
        <taxon>Prochlorotrichales</taxon>
        <taxon>Prochlorotrichaceae</taxon>
        <taxon>Prochlorothrix</taxon>
    </lineage>
</organism>
<dbReference type="SMART" id="SM00933">
    <property type="entry name" value="NurA"/>
    <property type="match status" value="1"/>
</dbReference>
<reference evidence="2" key="1">
    <citation type="submission" date="2012-04" db="EMBL/GenBank/DDBJ databases">
        <authorList>
            <person name="Borisov I.G."/>
            <person name="Ivanikova N.V."/>
            <person name="Pinevich A.V."/>
        </authorList>
    </citation>
    <scope>NUCLEOTIDE SEQUENCE</scope>
    <source>
        <strain evidence="2">CALU 1027</strain>
    </source>
</reference>
<accession>A0A0M2PS87</accession>